<dbReference type="PANTHER" id="PTHR43569">
    <property type="entry name" value="AMIDOHYDROLASE"/>
    <property type="match status" value="1"/>
</dbReference>
<evidence type="ECO:0000259" key="2">
    <source>
        <dbReference type="Pfam" id="PF04909"/>
    </source>
</evidence>
<dbReference type="HOGENOM" id="CLU_044590_1_0_1"/>
<dbReference type="AlphaFoldDB" id="A0A0A1TSY1"/>
<dbReference type="OrthoDB" id="2135488at2759"/>
<dbReference type="InterPro" id="IPR052350">
    <property type="entry name" value="Metallo-dep_Lactonases"/>
</dbReference>
<evidence type="ECO:0000313" key="4">
    <source>
        <dbReference type="Proteomes" id="UP000039046"/>
    </source>
</evidence>
<keyword evidence="4" id="KW-1185">Reference proteome</keyword>
<dbReference type="InterPro" id="IPR006680">
    <property type="entry name" value="Amidohydro-rel"/>
</dbReference>
<name>A0A0A1TSY1_9HYPO</name>
<keyword evidence="3" id="KW-0378">Hydrolase</keyword>
<dbReference type="InterPro" id="IPR032466">
    <property type="entry name" value="Metal_Hydrolase"/>
</dbReference>
<evidence type="ECO:0000313" key="3">
    <source>
        <dbReference type="EMBL" id="CEJ94672.1"/>
    </source>
</evidence>
<accession>A0A0A1TSY1</accession>
<dbReference type="GO" id="GO:0016787">
    <property type="term" value="F:hydrolase activity"/>
    <property type="evidence" value="ECO:0007669"/>
    <property type="project" value="UniProtKB-KW"/>
</dbReference>
<dbReference type="PANTHER" id="PTHR43569:SF2">
    <property type="entry name" value="AMIDOHYDROLASE-RELATED DOMAIN-CONTAINING PROTEIN"/>
    <property type="match status" value="1"/>
</dbReference>
<gene>
    <name evidence="3" type="ORF">VHEMI10189</name>
</gene>
<dbReference type="SUPFAM" id="SSF51556">
    <property type="entry name" value="Metallo-dependent hydrolases"/>
    <property type="match status" value="1"/>
</dbReference>
<organism evidence="3 4">
    <name type="scientific">[Torrubiella] hemipterigena</name>
    <dbReference type="NCBI Taxonomy" id="1531966"/>
    <lineage>
        <taxon>Eukaryota</taxon>
        <taxon>Fungi</taxon>
        <taxon>Dikarya</taxon>
        <taxon>Ascomycota</taxon>
        <taxon>Pezizomycotina</taxon>
        <taxon>Sordariomycetes</taxon>
        <taxon>Hypocreomycetidae</taxon>
        <taxon>Hypocreales</taxon>
        <taxon>Clavicipitaceae</taxon>
        <taxon>Clavicipitaceae incertae sedis</taxon>
        <taxon>'Torrubiella' clade</taxon>
    </lineage>
</organism>
<comment type="similarity">
    <text evidence="1">Belongs to the metallo-dependent hydrolases superfamily.</text>
</comment>
<reference evidence="3 4" key="1">
    <citation type="journal article" date="2015" name="Genome Announc.">
        <title>Draft Genome Sequence and Gene Annotation of the Entomopathogenic Fungus Verticillium hemipterigenum.</title>
        <authorList>
            <person name="Horn F."/>
            <person name="Habel A."/>
            <person name="Scharf D.H."/>
            <person name="Dworschak J."/>
            <person name="Brakhage A.A."/>
            <person name="Guthke R."/>
            <person name="Hertweck C."/>
            <person name="Linde J."/>
        </authorList>
    </citation>
    <scope>NUCLEOTIDE SEQUENCE [LARGE SCALE GENOMIC DNA]</scope>
</reference>
<dbReference type="EMBL" id="CDHN01000007">
    <property type="protein sequence ID" value="CEJ94672.1"/>
    <property type="molecule type" value="Genomic_DNA"/>
</dbReference>
<evidence type="ECO:0000256" key="1">
    <source>
        <dbReference type="ARBA" id="ARBA00038310"/>
    </source>
</evidence>
<dbReference type="STRING" id="1531966.A0A0A1TSY1"/>
<feature type="domain" description="Amidohydrolase-related" evidence="2">
    <location>
        <begin position="113"/>
        <end position="350"/>
    </location>
</feature>
<dbReference type="Pfam" id="PF04909">
    <property type="entry name" value="Amidohydro_2"/>
    <property type="match status" value="1"/>
</dbReference>
<proteinExistence type="inferred from homology"/>
<sequence>MSQDNQLLLPIIDSHIHLYPQDEVDNLAWCTPDHPLYGQRSIEQYKAAAASAPSLLGFIFVETDRKNDVAAGEKDGSGWDGPLREVAWMKRLVTGEPKDGQGHTAADAKLCLGMVPWAPIPSGPEILAKYIDKVKETAGDAWPKIKGFRYLLQDKPHGTMLEPAFIESLKLLGRRGLTFEVGIDQHRRGKKQLDEALEMIGRAHDDVPKDEQVTFILNHLCKPDLSLYNTTTDPSFTAWRTALYALGKHDNVYMKLSGCFSEMPETLVAQSDNASHVFKSIVEWLGVVLATFGPDRIMFGSDWPVCTVGIGEEAWPRWKEIVDKTCWMASLSDIDRAMVYGGTAKKAYNL</sequence>
<protein>
    <submittedName>
        <fullName evidence="3">Putative Amidohydrolase family protein</fullName>
    </submittedName>
</protein>
<dbReference type="Gene3D" id="3.20.20.140">
    <property type="entry name" value="Metal-dependent hydrolases"/>
    <property type="match status" value="1"/>
</dbReference>
<dbReference type="Proteomes" id="UP000039046">
    <property type="component" value="Unassembled WGS sequence"/>
</dbReference>